<dbReference type="RefSeq" id="WP_261837111.1">
    <property type="nucleotide sequence ID" value="NZ_AP024882.1"/>
</dbReference>
<reference evidence="1 2" key="2">
    <citation type="submission" date="2015-01" db="EMBL/GenBank/DDBJ databases">
        <authorList>
            <consortium name="NBRP consortium"/>
            <person name="Sawabe T."/>
            <person name="Meirelles P."/>
            <person name="Feng G."/>
            <person name="Sayaka M."/>
            <person name="Hattori M."/>
            <person name="Ohkuma M."/>
        </authorList>
    </citation>
    <scope>NUCLEOTIDE SEQUENCE [LARGE SCALE GENOMIC DNA]</scope>
    <source>
        <strain evidence="2">JCM 19231</strain>
    </source>
</reference>
<dbReference type="GO" id="GO:0016798">
    <property type="term" value="F:hydrolase activity, acting on glycosyl bonds"/>
    <property type="evidence" value="ECO:0007669"/>
    <property type="project" value="UniProtKB-KW"/>
</dbReference>
<name>A0A0B8NWK3_9VIBR</name>
<keyword evidence="2" id="KW-1185">Reference proteome</keyword>
<dbReference type="EMBL" id="BBRZ01000010">
    <property type="protein sequence ID" value="GAM55124.1"/>
    <property type="molecule type" value="Genomic_DNA"/>
</dbReference>
<dbReference type="AlphaFoldDB" id="A0A0B8NWK3"/>
<accession>A0A0B8NWK3</accession>
<protein>
    <submittedName>
        <fullName evidence="1">Glycosidase</fullName>
    </submittedName>
</protein>
<organism evidence="1 2">
    <name type="scientific">Vibrio ishigakensis</name>
    <dbReference type="NCBI Taxonomy" id="1481914"/>
    <lineage>
        <taxon>Bacteria</taxon>
        <taxon>Pseudomonadati</taxon>
        <taxon>Pseudomonadota</taxon>
        <taxon>Gammaproteobacteria</taxon>
        <taxon>Vibrionales</taxon>
        <taxon>Vibrionaceae</taxon>
        <taxon>Vibrio</taxon>
    </lineage>
</organism>
<evidence type="ECO:0000313" key="1">
    <source>
        <dbReference type="EMBL" id="GAM55124.1"/>
    </source>
</evidence>
<gene>
    <name evidence="1" type="ORF">JCM19231_1940</name>
</gene>
<keyword evidence="1" id="KW-0326">Glycosidase</keyword>
<dbReference type="Proteomes" id="UP000031671">
    <property type="component" value="Unassembled WGS sequence"/>
</dbReference>
<sequence length="168" mass="19144">MINNKKALILALCSTALWGCQSTGKDVVLEPAAVPADLEAFMMACDNPDHNYREGVSKKFIYVSGAFTDSYWALHDDRLMQYKGNNVYQLVHEEHEGIFDIQFAKAGWTDVYIFENSRYWTPEVPSYMKRGGFAKPSTVEFKEPGKYVWSLKLDENGKEQYGMIAKCS</sequence>
<reference evidence="1 2" key="1">
    <citation type="submission" date="2015-01" db="EMBL/GenBank/DDBJ databases">
        <title>Vibrio sp. C1 JCM 19231 whole genome shotgun sequence.</title>
        <authorList>
            <person name="Sawabe T."/>
            <person name="Meirelles P."/>
            <person name="Feng G."/>
            <person name="Sayaka M."/>
            <person name="Hattori M."/>
            <person name="Ohkuma M."/>
        </authorList>
    </citation>
    <scope>NUCLEOTIDE SEQUENCE [LARGE SCALE GENOMIC DNA]</scope>
    <source>
        <strain evidence="2">JCM 19231</strain>
    </source>
</reference>
<evidence type="ECO:0000313" key="2">
    <source>
        <dbReference type="Proteomes" id="UP000031671"/>
    </source>
</evidence>
<comment type="caution">
    <text evidence="1">The sequence shown here is derived from an EMBL/GenBank/DDBJ whole genome shotgun (WGS) entry which is preliminary data.</text>
</comment>
<proteinExistence type="predicted"/>
<keyword evidence="1" id="KW-0378">Hydrolase</keyword>